<dbReference type="SMR" id="A0A8X7R4U1"/>
<protein>
    <recommendedName>
        <fullName evidence="1">PPM-type phosphatase domain-containing protein</fullName>
    </recommendedName>
</protein>
<organism evidence="2 3">
    <name type="scientific">Brassica carinata</name>
    <name type="common">Ethiopian mustard</name>
    <name type="synonym">Abyssinian cabbage</name>
    <dbReference type="NCBI Taxonomy" id="52824"/>
    <lineage>
        <taxon>Eukaryota</taxon>
        <taxon>Viridiplantae</taxon>
        <taxon>Streptophyta</taxon>
        <taxon>Embryophyta</taxon>
        <taxon>Tracheophyta</taxon>
        <taxon>Spermatophyta</taxon>
        <taxon>Magnoliopsida</taxon>
        <taxon>eudicotyledons</taxon>
        <taxon>Gunneridae</taxon>
        <taxon>Pentapetalae</taxon>
        <taxon>rosids</taxon>
        <taxon>malvids</taxon>
        <taxon>Brassicales</taxon>
        <taxon>Brassicaceae</taxon>
        <taxon>Brassiceae</taxon>
        <taxon>Brassica</taxon>
    </lineage>
</organism>
<dbReference type="Gene3D" id="3.60.40.10">
    <property type="entry name" value="PPM-type phosphatase domain"/>
    <property type="match status" value="1"/>
</dbReference>
<reference evidence="2 3" key="1">
    <citation type="submission" date="2020-02" db="EMBL/GenBank/DDBJ databases">
        <authorList>
            <person name="Ma Q."/>
            <person name="Huang Y."/>
            <person name="Song X."/>
            <person name="Pei D."/>
        </authorList>
    </citation>
    <scope>NUCLEOTIDE SEQUENCE [LARGE SCALE GENOMIC DNA]</scope>
    <source>
        <strain evidence="2">Sxm20200214</strain>
        <tissue evidence="2">Leaf</tissue>
    </source>
</reference>
<name>A0A8X7R4U1_BRACI</name>
<dbReference type="InterPro" id="IPR001932">
    <property type="entry name" value="PPM-type_phosphatase-like_dom"/>
</dbReference>
<evidence type="ECO:0000313" key="2">
    <source>
        <dbReference type="EMBL" id="KAG2281662.1"/>
    </source>
</evidence>
<dbReference type="OrthoDB" id="10264738at2759"/>
<evidence type="ECO:0000313" key="3">
    <source>
        <dbReference type="Proteomes" id="UP000886595"/>
    </source>
</evidence>
<sequence length="95" mass="10429">MISEAICEPRPGSDVHAEVKRIVASDGLWDIMSNQEVCEIARKRILMRHKKYGATPLAERGKGMDTACQAAPEYLSVLALQKGSKDDVSIIVICD</sequence>
<dbReference type="PANTHER" id="PTHR47992">
    <property type="entry name" value="PROTEIN PHOSPHATASE"/>
    <property type="match status" value="1"/>
</dbReference>
<feature type="domain" description="PPM-type phosphatase" evidence="1">
    <location>
        <begin position="22"/>
        <end position="49"/>
    </location>
</feature>
<dbReference type="Proteomes" id="UP000886595">
    <property type="component" value="Unassembled WGS sequence"/>
</dbReference>
<accession>A0A8X7R4U1</accession>
<comment type="caution">
    <text evidence="2">The sequence shown here is derived from an EMBL/GenBank/DDBJ whole genome shotgun (WGS) entry which is preliminary data.</text>
</comment>
<gene>
    <name evidence="2" type="ORF">Bca52824_052882</name>
</gene>
<dbReference type="InterPro" id="IPR036457">
    <property type="entry name" value="PPM-type-like_dom_sf"/>
</dbReference>
<evidence type="ECO:0000259" key="1">
    <source>
        <dbReference type="Pfam" id="PF00481"/>
    </source>
</evidence>
<proteinExistence type="predicted"/>
<dbReference type="InterPro" id="IPR015655">
    <property type="entry name" value="PP2C"/>
</dbReference>
<dbReference type="AlphaFoldDB" id="A0A8X7R4U1"/>
<dbReference type="EMBL" id="JAAMPC010000011">
    <property type="protein sequence ID" value="KAG2281662.1"/>
    <property type="molecule type" value="Genomic_DNA"/>
</dbReference>
<dbReference type="Pfam" id="PF00481">
    <property type="entry name" value="PP2C"/>
    <property type="match status" value="1"/>
</dbReference>
<dbReference type="GO" id="GO:0004722">
    <property type="term" value="F:protein serine/threonine phosphatase activity"/>
    <property type="evidence" value="ECO:0007669"/>
    <property type="project" value="InterPro"/>
</dbReference>
<dbReference type="SUPFAM" id="SSF81606">
    <property type="entry name" value="PP2C-like"/>
    <property type="match status" value="1"/>
</dbReference>
<keyword evidence="3" id="KW-1185">Reference proteome</keyword>